<proteinExistence type="predicted"/>
<evidence type="ECO:0000313" key="1">
    <source>
        <dbReference type="EMBL" id="AIW58894.1"/>
    </source>
</evidence>
<protein>
    <recommendedName>
        <fullName evidence="2">HTH domain-containing protein</fullName>
    </recommendedName>
</protein>
<dbReference type="EMBL" id="KJ144825">
    <property type="protein sequence ID" value="AIW58894.1"/>
    <property type="molecule type" value="Genomic_DNA"/>
</dbReference>
<dbReference type="Gene3D" id="1.10.10.10">
    <property type="entry name" value="Winged helix-like DNA-binding domain superfamily/Winged helix DNA-binding domain"/>
    <property type="match status" value="1"/>
</dbReference>
<dbReference type="InterPro" id="IPR036388">
    <property type="entry name" value="WH-like_DNA-bd_sf"/>
</dbReference>
<dbReference type="InterPro" id="IPR013324">
    <property type="entry name" value="RNA_pol_sigma_r3/r4-like"/>
</dbReference>
<sequence length="78" mass="8524">MEADRIAALAQAVSGDDPVTSLAALAELRREMERREAVLVRRARTQGRTWTEIAAALGISKQAVHKKHGGSGLFRNQK</sequence>
<dbReference type="SUPFAM" id="SSF88659">
    <property type="entry name" value="Sigma3 and sigma4 domains of RNA polymerase sigma factors"/>
    <property type="match status" value="1"/>
</dbReference>
<dbReference type="AlphaFoldDB" id="A0A1R7SQL8"/>
<accession>A0A1R7SQL8</accession>
<evidence type="ECO:0008006" key="2">
    <source>
        <dbReference type="Google" id="ProtNLM"/>
    </source>
</evidence>
<name>A0A1R7SQL8_9ACTN</name>
<organism evidence="1">
    <name type="scientific">Nonomuraea sp. MJM5123</name>
    <dbReference type="NCBI Taxonomy" id="1562372"/>
    <lineage>
        <taxon>Bacteria</taxon>
        <taxon>Bacillati</taxon>
        <taxon>Actinomycetota</taxon>
        <taxon>Actinomycetes</taxon>
        <taxon>Streptosporangiales</taxon>
        <taxon>Streptosporangiaceae</taxon>
        <taxon>Nonomuraea</taxon>
    </lineage>
</organism>
<reference evidence="1" key="1">
    <citation type="submission" date="2014-01" db="EMBL/GenBank/DDBJ databases">
        <title>Ecumicin biosynthetic gene cluster from Nonomuraea sp. MJM5123.</title>
        <authorList>
            <person name="Kim J.-Y."/>
            <person name="Suh J.-W."/>
            <person name="Yang S.-H."/>
        </authorList>
    </citation>
    <scope>NUCLEOTIDE SEQUENCE</scope>
    <source>
        <strain evidence="1">MJM5123</strain>
    </source>
</reference>